<protein>
    <recommendedName>
        <fullName evidence="4">Carboxypeptidase-like regulatory domain-containing protein</fullName>
    </recommendedName>
</protein>
<name>A0A916YKM3_9BACT</name>
<dbReference type="Proteomes" id="UP000609064">
    <property type="component" value="Unassembled WGS sequence"/>
</dbReference>
<reference evidence="2" key="2">
    <citation type="submission" date="2020-09" db="EMBL/GenBank/DDBJ databases">
        <authorList>
            <person name="Sun Q."/>
            <person name="Zhou Y."/>
        </authorList>
    </citation>
    <scope>NUCLEOTIDE SEQUENCE</scope>
    <source>
        <strain evidence="2">CGMCC 1.15958</strain>
    </source>
</reference>
<evidence type="ECO:0000313" key="3">
    <source>
        <dbReference type="Proteomes" id="UP000609064"/>
    </source>
</evidence>
<feature type="signal peptide" evidence="1">
    <location>
        <begin position="1"/>
        <end position="17"/>
    </location>
</feature>
<organism evidence="2 3">
    <name type="scientific">Emticicia aquatilis</name>
    <dbReference type="NCBI Taxonomy" id="1537369"/>
    <lineage>
        <taxon>Bacteria</taxon>
        <taxon>Pseudomonadati</taxon>
        <taxon>Bacteroidota</taxon>
        <taxon>Cytophagia</taxon>
        <taxon>Cytophagales</taxon>
        <taxon>Leadbetterellaceae</taxon>
        <taxon>Emticicia</taxon>
    </lineage>
</organism>
<dbReference type="InterPro" id="IPR008969">
    <property type="entry name" value="CarboxyPept-like_regulatory"/>
</dbReference>
<dbReference type="RefSeq" id="WP_188765139.1">
    <property type="nucleotide sequence ID" value="NZ_BMKK01000002.1"/>
</dbReference>
<dbReference type="Pfam" id="PF13715">
    <property type="entry name" value="CarbopepD_reg_2"/>
    <property type="match status" value="1"/>
</dbReference>
<dbReference type="EMBL" id="BMKK01000002">
    <property type="protein sequence ID" value="GGD49546.1"/>
    <property type="molecule type" value="Genomic_DNA"/>
</dbReference>
<dbReference type="Pfam" id="PF18939">
    <property type="entry name" value="DUF5686"/>
    <property type="match status" value="1"/>
</dbReference>
<evidence type="ECO:0008006" key="4">
    <source>
        <dbReference type="Google" id="ProtNLM"/>
    </source>
</evidence>
<evidence type="ECO:0000256" key="1">
    <source>
        <dbReference type="SAM" id="SignalP"/>
    </source>
</evidence>
<accession>A0A916YKM3</accession>
<keyword evidence="3" id="KW-1185">Reference proteome</keyword>
<dbReference type="SUPFAM" id="SSF49464">
    <property type="entry name" value="Carboxypeptidase regulatory domain-like"/>
    <property type="match status" value="1"/>
</dbReference>
<evidence type="ECO:0000313" key="2">
    <source>
        <dbReference type="EMBL" id="GGD49546.1"/>
    </source>
</evidence>
<sequence length="810" mass="93733">MFRLLLTLLLLPSFLTAQSILLNGKIFDETERTPLPFVSIRVKNTSKGTQSNADGEFSIKVKSLKDTLVFSFVGYATKQFSAQEIVKNGRGIFLKSKNKDLNEVVVRPEENPAWEIIRRTLKNKEQNAPDKLDSYQCDSYTKIVLSIDSLKVVTKRDTSKLTRKKSATLYVQENYSKIIYEKPARKKETIIASIGNWPVTYTYITNVIPLDVNPFGFYNELFNFTLLKRFYVNPLNQQTFKQYDFELKDTLIHETDSTFIINFKPYKSKNFEGLTGTLQINSAGYALENLKVKPSDTLQFTSFELNQTYHRVSGKWFPLKSEMNILGNYGKNGLNGYGKAQITSIYSNAILDQDIDNKLFDESNREMLPNATVISTADFKKYRTDSLTKREKDAYELFHRSSKTEKLLKLDSIANPYLMGMMSGVYEIGKFEVLTDYLLLLSNSYERVRIGIGFQNNQRLKPKFRIMGTAGYGIYDKKFKYQGIVSWHITPDRYNRLSLSYKDDYGIPASTSFLKPNYYMEAMTTTPYSARDSVLIRVDRVRNYGISLYFRPLRYTWWKLSLENELRIPKYKYQFAENMSFQTTEVKLDIRFAYREILNRVGRIESVINRWYPIINLQFVRGLPSFNGNYDYWKINTSMEYQIRFKRIGFSEINLNSGYSDGKIPYPFLYGATGGRGTISLNAGSNTTSFKTLPYGAYLSDRFISLTTRHNFGRTLIRPRNKYIQPSITLFNNIIYGDLSNPQEHQSIVFSTLNKGYFEAGIEIKDLVRVPFKSLFLGTGLGFAYHYGKSSSTNIKDNFRVYWLGILPSF</sequence>
<dbReference type="Gene3D" id="2.60.40.1120">
    <property type="entry name" value="Carboxypeptidase-like, regulatory domain"/>
    <property type="match status" value="1"/>
</dbReference>
<keyword evidence="1" id="KW-0732">Signal</keyword>
<reference evidence="2" key="1">
    <citation type="journal article" date="2014" name="Int. J. Syst. Evol. Microbiol.">
        <title>Complete genome sequence of Corynebacterium casei LMG S-19264T (=DSM 44701T), isolated from a smear-ripened cheese.</title>
        <authorList>
            <consortium name="US DOE Joint Genome Institute (JGI-PGF)"/>
            <person name="Walter F."/>
            <person name="Albersmeier A."/>
            <person name="Kalinowski J."/>
            <person name="Ruckert C."/>
        </authorList>
    </citation>
    <scope>NUCLEOTIDE SEQUENCE</scope>
    <source>
        <strain evidence="2">CGMCC 1.15958</strain>
    </source>
</reference>
<dbReference type="InterPro" id="IPR043741">
    <property type="entry name" value="DUF5686"/>
</dbReference>
<comment type="caution">
    <text evidence="2">The sequence shown here is derived from an EMBL/GenBank/DDBJ whole genome shotgun (WGS) entry which is preliminary data.</text>
</comment>
<dbReference type="AlphaFoldDB" id="A0A916YKM3"/>
<proteinExistence type="predicted"/>
<gene>
    <name evidence="2" type="ORF">GCM10011514_12140</name>
</gene>
<feature type="chain" id="PRO_5037846843" description="Carboxypeptidase-like regulatory domain-containing protein" evidence="1">
    <location>
        <begin position="18"/>
        <end position="810"/>
    </location>
</feature>